<dbReference type="RefSeq" id="XP_021872353.1">
    <property type="nucleotide sequence ID" value="XM_022019068.1"/>
</dbReference>
<accession>A0A1Y1UK50</accession>
<dbReference type="Proteomes" id="UP000193218">
    <property type="component" value="Unassembled WGS sequence"/>
</dbReference>
<dbReference type="EMBL" id="NBSH01000004">
    <property type="protein sequence ID" value="ORX38431.1"/>
    <property type="molecule type" value="Genomic_DNA"/>
</dbReference>
<organism evidence="2 3">
    <name type="scientific">Kockovaella imperatae</name>
    <dbReference type="NCBI Taxonomy" id="4999"/>
    <lineage>
        <taxon>Eukaryota</taxon>
        <taxon>Fungi</taxon>
        <taxon>Dikarya</taxon>
        <taxon>Basidiomycota</taxon>
        <taxon>Agaricomycotina</taxon>
        <taxon>Tremellomycetes</taxon>
        <taxon>Tremellales</taxon>
        <taxon>Cuniculitremaceae</taxon>
        <taxon>Kockovaella</taxon>
    </lineage>
</organism>
<reference evidence="2 3" key="1">
    <citation type="submission" date="2017-03" db="EMBL/GenBank/DDBJ databases">
        <title>Widespread Adenine N6-methylation of Active Genes in Fungi.</title>
        <authorList>
            <consortium name="DOE Joint Genome Institute"/>
            <person name="Mondo S.J."/>
            <person name="Dannebaum R.O."/>
            <person name="Kuo R.C."/>
            <person name="Louie K.B."/>
            <person name="Bewick A.J."/>
            <person name="Labutti K."/>
            <person name="Haridas S."/>
            <person name="Kuo A."/>
            <person name="Salamov A."/>
            <person name="Ahrendt S.R."/>
            <person name="Lau R."/>
            <person name="Bowen B.P."/>
            <person name="Lipzen A."/>
            <person name="Sullivan W."/>
            <person name="Andreopoulos W.B."/>
            <person name="Clum A."/>
            <person name="Lindquist E."/>
            <person name="Daum C."/>
            <person name="Northen T.R."/>
            <person name="Ramamoorthy G."/>
            <person name="Schmitz R.J."/>
            <person name="Gryganskyi A."/>
            <person name="Culley D."/>
            <person name="Magnuson J."/>
            <person name="James T.Y."/>
            <person name="O'Malley M.A."/>
            <person name="Stajich J.E."/>
            <person name="Spatafora J.W."/>
            <person name="Visel A."/>
            <person name="Grigoriev I.V."/>
        </authorList>
    </citation>
    <scope>NUCLEOTIDE SEQUENCE [LARGE SCALE GENOMIC DNA]</scope>
    <source>
        <strain evidence="2 3">NRRL Y-17943</strain>
    </source>
</reference>
<feature type="compositionally biased region" description="Acidic residues" evidence="1">
    <location>
        <begin position="84"/>
        <end position="102"/>
    </location>
</feature>
<dbReference type="AlphaFoldDB" id="A0A1Y1UK50"/>
<name>A0A1Y1UK50_9TREE</name>
<evidence type="ECO:0000313" key="2">
    <source>
        <dbReference type="EMBL" id="ORX38431.1"/>
    </source>
</evidence>
<sequence>MSDAQVQAPPPGATSAATQEDNAEYKPEENGDAPEATDVAVGEKRKAEDEVEKEDDDKKAKVDEEVAADKGKGKGKSEPAPAEPEQEGGAEEGNDDDDEDPDNLIISGKRRRNKVNYADVRGPWRRRWTIMLTCHLSKPLSLKLRRRLDSNLVRGRRMTMMMRENSRLLKMMMRVSSLHAPTPSRGEGLLLLTDPAQKRVEITKRTGRMMRTRRKTMRMRKTTNRIMIW</sequence>
<feature type="compositionally biased region" description="Basic and acidic residues" evidence="1">
    <location>
        <begin position="56"/>
        <end position="77"/>
    </location>
</feature>
<evidence type="ECO:0000256" key="1">
    <source>
        <dbReference type="SAM" id="MobiDB-lite"/>
    </source>
</evidence>
<dbReference type="GeneID" id="33560877"/>
<comment type="caution">
    <text evidence="2">The sequence shown here is derived from an EMBL/GenBank/DDBJ whole genome shotgun (WGS) entry which is preliminary data.</text>
</comment>
<gene>
    <name evidence="2" type="ORF">BD324DRAFT_680167</name>
</gene>
<protein>
    <submittedName>
        <fullName evidence="2">Uncharacterized protein</fullName>
    </submittedName>
</protein>
<dbReference type="InParanoid" id="A0A1Y1UK50"/>
<keyword evidence="3" id="KW-1185">Reference proteome</keyword>
<feature type="region of interest" description="Disordered" evidence="1">
    <location>
        <begin position="1"/>
        <end position="109"/>
    </location>
</feature>
<evidence type="ECO:0000313" key="3">
    <source>
        <dbReference type="Proteomes" id="UP000193218"/>
    </source>
</evidence>
<proteinExistence type="predicted"/>